<protein>
    <submittedName>
        <fullName evidence="1">Uncharacterized protein</fullName>
    </submittedName>
</protein>
<dbReference type="PANTHER" id="PTHR33067:SF15">
    <property type="entry name" value="RNA-DIRECTED DNA POLYMERASE"/>
    <property type="match status" value="1"/>
</dbReference>
<sequence>MPDHPIDSFLIFHGDTTTQVDAVRNFPMPLQMRYDPHSKIYNIGWRDHPNLSYGSDPHYNQLYQPRPPLTQQFQPLKTSLEAIVESYYEISTIEIFMVPPPFIGRLTQCKKEREEREILDTFRKVEINIPLLNAIKQVPRYAKFLKELCTGKKKLMGNEIVGVGENAFMVLQRKIPPKRKDQGMFAISCKIGNVGIKKSMCYLGAFINVMPLFVYKLLDTGHLKETRVIIQLVDRSIVYPEGVLEDVLVKVNELIFPTDFYIIKMEDDKSKNSSNILLGKPFLSTERMEIDVRSGTLTMEFDGEAVKLNVYEVLAAPMQ</sequence>
<evidence type="ECO:0000313" key="2">
    <source>
        <dbReference type="Proteomes" id="UP000325315"/>
    </source>
</evidence>
<dbReference type="AlphaFoldDB" id="A0A5B6VNT4"/>
<gene>
    <name evidence="1" type="ORF">EPI10_016509</name>
</gene>
<comment type="caution">
    <text evidence="1">The sequence shown here is derived from an EMBL/GenBank/DDBJ whole genome shotgun (WGS) entry which is preliminary data.</text>
</comment>
<reference evidence="2" key="1">
    <citation type="journal article" date="2019" name="Plant Biotechnol. J.">
        <title>Genome sequencing of the Australian wild diploid species Gossypium australe highlights disease resistance and delayed gland morphogenesis.</title>
        <authorList>
            <person name="Cai Y."/>
            <person name="Cai X."/>
            <person name="Wang Q."/>
            <person name="Wang P."/>
            <person name="Zhang Y."/>
            <person name="Cai C."/>
            <person name="Xu Y."/>
            <person name="Wang K."/>
            <person name="Zhou Z."/>
            <person name="Wang C."/>
            <person name="Geng S."/>
            <person name="Li B."/>
            <person name="Dong Q."/>
            <person name="Hou Y."/>
            <person name="Wang H."/>
            <person name="Ai P."/>
            <person name="Liu Z."/>
            <person name="Yi F."/>
            <person name="Sun M."/>
            <person name="An G."/>
            <person name="Cheng J."/>
            <person name="Zhang Y."/>
            <person name="Shi Q."/>
            <person name="Xie Y."/>
            <person name="Shi X."/>
            <person name="Chang Y."/>
            <person name="Huang F."/>
            <person name="Chen Y."/>
            <person name="Hong S."/>
            <person name="Mi L."/>
            <person name="Sun Q."/>
            <person name="Zhang L."/>
            <person name="Zhou B."/>
            <person name="Peng R."/>
            <person name="Zhang X."/>
            <person name="Liu F."/>
        </authorList>
    </citation>
    <scope>NUCLEOTIDE SEQUENCE [LARGE SCALE GENOMIC DNA]</scope>
    <source>
        <strain evidence="2">cv. PA1801</strain>
    </source>
</reference>
<dbReference type="CDD" id="cd00303">
    <property type="entry name" value="retropepsin_like"/>
    <property type="match status" value="1"/>
</dbReference>
<dbReference type="PANTHER" id="PTHR33067">
    <property type="entry name" value="RNA-DIRECTED DNA POLYMERASE-RELATED"/>
    <property type="match status" value="1"/>
</dbReference>
<dbReference type="Gene3D" id="2.40.70.10">
    <property type="entry name" value="Acid Proteases"/>
    <property type="match status" value="1"/>
</dbReference>
<name>A0A5B6VNT4_9ROSI</name>
<dbReference type="OrthoDB" id="1434404at2759"/>
<proteinExistence type="predicted"/>
<accession>A0A5B6VNT4</accession>
<dbReference type="InterPro" id="IPR021109">
    <property type="entry name" value="Peptidase_aspartic_dom_sf"/>
</dbReference>
<dbReference type="EMBL" id="SMMG02000006">
    <property type="protein sequence ID" value="KAA3470831.1"/>
    <property type="molecule type" value="Genomic_DNA"/>
</dbReference>
<dbReference type="Proteomes" id="UP000325315">
    <property type="component" value="Unassembled WGS sequence"/>
</dbReference>
<organism evidence="1 2">
    <name type="scientific">Gossypium australe</name>
    <dbReference type="NCBI Taxonomy" id="47621"/>
    <lineage>
        <taxon>Eukaryota</taxon>
        <taxon>Viridiplantae</taxon>
        <taxon>Streptophyta</taxon>
        <taxon>Embryophyta</taxon>
        <taxon>Tracheophyta</taxon>
        <taxon>Spermatophyta</taxon>
        <taxon>Magnoliopsida</taxon>
        <taxon>eudicotyledons</taxon>
        <taxon>Gunneridae</taxon>
        <taxon>Pentapetalae</taxon>
        <taxon>rosids</taxon>
        <taxon>malvids</taxon>
        <taxon>Malvales</taxon>
        <taxon>Malvaceae</taxon>
        <taxon>Malvoideae</taxon>
        <taxon>Gossypium</taxon>
    </lineage>
</organism>
<keyword evidence="2" id="KW-1185">Reference proteome</keyword>
<evidence type="ECO:0000313" key="1">
    <source>
        <dbReference type="EMBL" id="KAA3470831.1"/>
    </source>
</evidence>